<evidence type="ECO:0000256" key="4">
    <source>
        <dbReference type="ARBA" id="ARBA00022475"/>
    </source>
</evidence>
<proteinExistence type="inferred from homology"/>
<dbReference type="PROSITE" id="PS52016">
    <property type="entry name" value="TONB_DEPENDENT_REC_3"/>
    <property type="match status" value="1"/>
</dbReference>
<dbReference type="InterPro" id="IPR037682">
    <property type="entry name" value="TonB_C"/>
</dbReference>
<dbReference type="InterPro" id="IPR008756">
    <property type="entry name" value="Peptidase_M56"/>
</dbReference>
<evidence type="ECO:0000256" key="9">
    <source>
        <dbReference type="ARBA" id="ARBA00023136"/>
    </source>
</evidence>
<evidence type="ECO:0000256" key="1">
    <source>
        <dbReference type="ARBA" id="ARBA00004383"/>
    </source>
</evidence>
<dbReference type="GO" id="GO:0055085">
    <property type="term" value="P:transmembrane transport"/>
    <property type="evidence" value="ECO:0007669"/>
    <property type="project" value="InterPro"/>
</dbReference>
<sequence length="523" mass="59724">MVVYLLKINMSLIVFYGFYRMMMSYDTFFGYRRIALLGMFFISLIVPLANLQPFFQQSNTIVNMAQTYAVNVLPTVTITPSISVWSWQNVVIGGYMVGVVILLLRMGWQVATIFRLASRTEVIELDGLKIHVIKPGQSPFSFMRWIFANPASQTPEQFHEILVHEHTHARQLHSLDVIVAELFCTFCWFNPFCWLIRQEVRLNLEYLADEAVLYQGCARKSYQYHLLGLAYSSSSGGLANHFKVLPLKNRIKMMNKQRTNQVGKVKYLLFLPLVAMLLAVSNVEMLAHTINEKLPNNTVLEEMKKVLPVVLKTSEQVPMMKDMQQNTLQRVVVKKGGKVVVKQDVDDKVLEVVEEMPRYPGGTKELMRYLSTNIKYPSNATINKIQGRVVVQFVVEKDGKLSNVRVRRSVHKLLDAEAVRVVRTMPRWTPGKLKGKTVRVWYNLPIEFRLNDEKKSANIQIKNIHPDKSVRMLIVDGKEVPMDALNGIDAQKIGNVTVMTDQKAVSLYGEKARGGVIIVNTKK</sequence>
<keyword evidence="8 11" id="KW-1133">Transmembrane helix</keyword>
<dbReference type="Gene3D" id="2.170.130.10">
    <property type="entry name" value="TonB-dependent receptor, plug domain"/>
    <property type="match status" value="1"/>
</dbReference>
<name>A0AB33J466_9BACT</name>
<dbReference type="SUPFAM" id="SSF74653">
    <property type="entry name" value="TolA/TonB C-terminal domain"/>
    <property type="match status" value="1"/>
</dbReference>
<evidence type="ECO:0000256" key="2">
    <source>
        <dbReference type="ARBA" id="ARBA00006555"/>
    </source>
</evidence>
<dbReference type="PANTHER" id="PTHR33446">
    <property type="entry name" value="PROTEIN TONB-RELATED"/>
    <property type="match status" value="1"/>
</dbReference>
<gene>
    <name evidence="13" type="ORF">GTC17259_06670</name>
</gene>
<evidence type="ECO:0000256" key="3">
    <source>
        <dbReference type="ARBA" id="ARBA00022448"/>
    </source>
</evidence>
<dbReference type="GO" id="GO:0009279">
    <property type="term" value="C:cell outer membrane"/>
    <property type="evidence" value="ECO:0007669"/>
    <property type="project" value="UniProtKB-SubCell"/>
</dbReference>
<reference evidence="13" key="1">
    <citation type="submission" date="2024-07" db="EMBL/GenBank/DDBJ databases">
        <title>Complete genome sequence of Prevotella sp. YM-2024 GTC17259.</title>
        <authorList>
            <person name="Hayashi M."/>
            <person name="Muto Y."/>
            <person name="Tanaka K."/>
            <person name="Niwa H."/>
        </authorList>
    </citation>
    <scope>NUCLEOTIDE SEQUENCE</scope>
    <source>
        <strain evidence="13">GTC17259</strain>
    </source>
</reference>
<comment type="subcellular location">
    <subcellularLocation>
        <location evidence="1">Cell inner membrane</location>
        <topology evidence="1">Single-pass membrane protein</topology>
        <orientation evidence="1">Periplasmic side</orientation>
    </subcellularLocation>
    <subcellularLocation>
        <location evidence="10">Cell outer membrane</location>
        <topology evidence="10">Multi-pass membrane protein</topology>
    </subcellularLocation>
</comment>
<evidence type="ECO:0000256" key="7">
    <source>
        <dbReference type="ARBA" id="ARBA00022927"/>
    </source>
</evidence>
<dbReference type="InterPro" id="IPR051045">
    <property type="entry name" value="TonB-dependent_transducer"/>
</dbReference>
<dbReference type="GO" id="GO:0031992">
    <property type="term" value="F:energy transducer activity"/>
    <property type="evidence" value="ECO:0007669"/>
    <property type="project" value="TreeGrafter"/>
</dbReference>
<evidence type="ECO:0000256" key="10">
    <source>
        <dbReference type="PROSITE-ProRule" id="PRU01360"/>
    </source>
</evidence>
<keyword evidence="10" id="KW-1134">Transmembrane beta strand</keyword>
<keyword evidence="4" id="KW-1003">Cell membrane</keyword>
<feature type="domain" description="TonB C-terminal" evidence="12">
    <location>
        <begin position="361"/>
        <end position="457"/>
    </location>
</feature>
<evidence type="ECO:0000256" key="8">
    <source>
        <dbReference type="ARBA" id="ARBA00022989"/>
    </source>
</evidence>
<evidence type="ECO:0000256" key="5">
    <source>
        <dbReference type="ARBA" id="ARBA00022519"/>
    </source>
</evidence>
<keyword evidence="10" id="KW-0998">Cell outer membrane</keyword>
<dbReference type="InterPro" id="IPR006260">
    <property type="entry name" value="TonB/TolA_C"/>
</dbReference>
<dbReference type="CDD" id="cd07341">
    <property type="entry name" value="M56_BlaR1_MecR1_like"/>
    <property type="match status" value="1"/>
</dbReference>
<comment type="similarity">
    <text evidence="2">Belongs to the TonB family.</text>
</comment>
<dbReference type="InterPro" id="IPR037066">
    <property type="entry name" value="Plug_dom_sf"/>
</dbReference>
<dbReference type="PROSITE" id="PS52015">
    <property type="entry name" value="TONB_CTD"/>
    <property type="match status" value="1"/>
</dbReference>
<feature type="transmembrane region" description="Helical" evidence="11">
    <location>
        <begin position="90"/>
        <end position="108"/>
    </location>
</feature>
<dbReference type="GO" id="GO:0098797">
    <property type="term" value="C:plasma membrane protein complex"/>
    <property type="evidence" value="ECO:0007669"/>
    <property type="project" value="TreeGrafter"/>
</dbReference>
<feature type="transmembrane region" description="Helical" evidence="11">
    <location>
        <begin position="34"/>
        <end position="55"/>
    </location>
</feature>
<evidence type="ECO:0000313" key="13">
    <source>
        <dbReference type="EMBL" id="BFO75617.1"/>
    </source>
</evidence>
<evidence type="ECO:0000256" key="11">
    <source>
        <dbReference type="SAM" id="Phobius"/>
    </source>
</evidence>
<evidence type="ECO:0000259" key="12">
    <source>
        <dbReference type="PROSITE" id="PS52015"/>
    </source>
</evidence>
<accession>A0AB33J466</accession>
<keyword evidence="7" id="KW-0653">Protein transport</keyword>
<dbReference type="GO" id="GO:0015031">
    <property type="term" value="P:protein transport"/>
    <property type="evidence" value="ECO:0007669"/>
    <property type="project" value="UniProtKB-KW"/>
</dbReference>
<keyword evidence="5" id="KW-0997">Cell inner membrane</keyword>
<comment type="similarity">
    <text evidence="10">Belongs to the TonB-dependent receptor family.</text>
</comment>
<dbReference type="NCBIfam" id="TIGR01352">
    <property type="entry name" value="tonB_Cterm"/>
    <property type="match status" value="1"/>
</dbReference>
<dbReference type="PANTHER" id="PTHR33446:SF2">
    <property type="entry name" value="PROTEIN TONB"/>
    <property type="match status" value="1"/>
</dbReference>
<dbReference type="FunFam" id="3.30.1150.10:FF:000002">
    <property type="entry name" value="Energy transducer TonB"/>
    <property type="match status" value="1"/>
</dbReference>
<dbReference type="EMBL" id="AP035787">
    <property type="protein sequence ID" value="BFO75617.1"/>
    <property type="molecule type" value="Genomic_DNA"/>
</dbReference>
<keyword evidence="3 10" id="KW-0813">Transport</keyword>
<keyword evidence="9 10" id="KW-0472">Membrane</keyword>
<protein>
    <submittedName>
        <fullName evidence="13">M56 family metallopeptidase</fullName>
    </submittedName>
</protein>
<feature type="transmembrane region" description="Helical" evidence="11">
    <location>
        <begin position="267"/>
        <end position="287"/>
    </location>
</feature>
<dbReference type="Pfam" id="PF05569">
    <property type="entry name" value="Peptidase_M56"/>
    <property type="match status" value="1"/>
</dbReference>
<dbReference type="Pfam" id="PF03544">
    <property type="entry name" value="TonB_C"/>
    <property type="match status" value="1"/>
</dbReference>
<keyword evidence="6 10" id="KW-0812">Transmembrane</keyword>
<evidence type="ECO:0000256" key="6">
    <source>
        <dbReference type="ARBA" id="ARBA00022692"/>
    </source>
</evidence>
<dbReference type="InterPro" id="IPR039426">
    <property type="entry name" value="TonB-dep_rcpt-like"/>
</dbReference>
<dbReference type="AlphaFoldDB" id="A0AB33J466"/>
<organism evidence="13">
    <name type="scientific">Prevotella sp. GTC17259</name>
    <dbReference type="NCBI Taxonomy" id="3236795"/>
    <lineage>
        <taxon>Bacteria</taxon>
        <taxon>Pseudomonadati</taxon>
        <taxon>Bacteroidota</taxon>
        <taxon>Bacteroidia</taxon>
        <taxon>Bacteroidales</taxon>
        <taxon>Prevotellaceae</taxon>
        <taxon>Prevotella</taxon>
    </lineage>
</organism>
<dbReference type="Gene3D" id="3.30.1150.10">
    <property type="match status" value="1"/>
</dbReference>